<keyword evidence="2" id="KW-1185">Reference proteome</keyword>
<proteinExistence type="predicted"/>
<evidence type="ECO:0000313" key="1">
    <source>
        <dbReference type="EMBL" id="WQB98173.1"/>
    </source>
</evidence>
<reference evidence="1 2" key="1">
    <citation type="submission" date="2023-11" db="EMBL/GenBank/DDBJ databases">
        <authorList>
            <person name="Panchal A.K."/>
            <person name="Meaney J.S."/>
            <person name="Karas B.J."/>
            <person name="diCenzo G.C."/>
        </authorList>
    </citation>
    <scope>NUCLEOTIDE SEQUENCE [LARGE SCALE GENOMIC DNA]</scope>
    <source>
        <strain evidence="1 2">NZP2235</strain>
    </source>
</reference>
<evidence type="ECO:0000313" key="2">
    <source>
        <dbReference type="Proteomes" id="UP001322481"/>
    </source>
</evidence>
<dbReference type="Proteomes" id="UP001322481">
    <property type="component" value="Chromosome"/>
</dbReference>
<protein>
    <submittedName>
        <fullName evidence="1">Uncharacterized protein</fullName>
    </submittedName>
</protein>
<gene>
    <name evidence="1" type="ORF">U0R22_002317</name>
</gene>
<sequence length="52" mass="6057">MSEVVYAGWVGLAAPPWRQAAGFQHRHVRYFQPPIWRHIEFSSRLAAAFECQ</sequence>
<dbReference type="RefSeq" id="WP_284277427.1">
    <property type="nucleotide sequence ID" value="NZ_BSNY01000053.1"/>
</dbReference>
<organism evidence="1 2">
    <name type="scientific">Mesorhizobium huakuii</name>
    <dbReference type="NCBI Taxonomy" id="28104"/>
    <lineage>
        <taxon>Bacteria</taxon>
        <taxon>Pseudomonadati</taxon>
        <taxon>Pseudomonadota</taxon>
        <taxon>Alphaproteobacteria</taxon>
        <taxon>Hyphomicrobiales</taxon>
        <taxon>Phyllobacteriaceae</taxon>
        <taxon>Mesorhizobium</taxon>
    </lineage>
</organism>
<dbReference type="EMBL" id="CP139858">
    <property type="protein sequence ID" value="WQB98173.1"/>
    <property type="molecule type" value="Genomic_DNA"/>
</dbReference>
<name>A0ABZ0VMM9_9HYPH</name>
<accession>A0ABZ0VMM9</accession>